<dbReference type="AlphaFoldDB" id="A0A315ZZJ0"/>
<evidence type="ECO:0000313" key="3">
    <source>
        <dbReference type="Proteomes" id="UP000254051"/>
    </source>
</evidence>
<dbReference type="Proteomes" id="UP000254051">
    <property type="component" value="Unassembled WGS sequence"/>
</dbReference>
<dbReference type="RefSeq" id="WP_109709828.1">
    <property type="nucleotide sequence ID" value="NZ_QGDS01000004.1"/>
</dbReference>
<dbReference type="OrthoDB" id="9779761at2"/>
<dbReference type="Pfam" id="PF26348">
    <property type="entry name" value="SRA_ScoMcrA"/>
    <property type="match status" value="1"/>
</dbReference>
<gene>
    <name evidence="2" type="ORF">SAMN05216529_1049</name>
</gene>
<organism evidence="2 3">
    <name type="scientific">Faecalicatena contorta</name>
    <dbReference type="NCBI Taxonomy" id="39482"/>
    <lineage>
        <taxon>Bacteria</taxon>
        <taxon>Bacillati</taxon>
        <taxon>Bacillota</taxon>
        <taxon>Clostridia</taxon>
        <taxon>Lachnospirales</taxon>
        <taxon>Lachnospiraceae</taxon>
        <taxon>Faecalicatena</taxon>
    </lineage>
</organism>
<proteinExistence type="predicted"/>
<keyword evidence="3" id="KW-1185">Reference proteome</keyword>
<name>A0A315ZZJ0_9FIRM</name>
<dbReference type="EMBL" id="UHJJ01000004">
    <property type="protein sequence ID" value="SUQ13698.1"/>
    <property type="molecule type" value="Genomic_DNA"/>
</dbReference>
<dbReference type="InterPro" id="IPR058712">
    <property type="entry name" value="SRA_ScoMcrA"/>
</dbReference>
<protein>
    <submittedName>
        <fullName evidence="2">5-methylcytosine-specific restriction enzyme A</fullName>
    </submittedName>
</protein>
<evidence type="ECO:0000259" key="1">
    <source>
        <dbReference type="Pfam" id="PF26348"/>
    </source>
</evidence>
<accession>A0A315ZZJ0</accession>
<dbReference type="InterPro" id="IPR003615">
    <property type="entry name" value="HNH_nuc"/>
</dbReference>
<reference evidence="3" key="1">
    <citation type="submission" date="2017-07" db="EMBL/GenBank/DDBJ databases">
        <authorList>
            <person name="Varghese N."/>
            <person name="Submissions S."/>
        </authorList>
    </citation>
    <scope>NUCLEOTIDE SEQUENCE [LARGE SCALE GENOMIC DNA]</scope>
    <source>
        <strain evidence="3">NLAE-zl-C134</strain>
    </source>
</reference>
<feature type="domain" description="ScoMcrA-like SRA" evidence="1">
    <location>
        <begin position="15"/>
        <end position="139"/>
    </location>
</feature>
<dbReference type="CDD" id="cd00085">
    <property type="entry name" value="HNHc"/>
    <property type="match status" value="1"/>
</dbReference>
<sequence>MQFDLQIARGTILTNTEIVEKFQCGNMGGMRRSKKTGTLVLVSDKTKKLYQDVWKKDVLYYTGMGKIGDQTLKGNQNKTLYESTHNNVKIHLFEVEYKNRYIYRGEVKLADDPYMDMQKDDEGNKRRVWMFPLKIIDKELDLVEKQKDVELIETFNKIEESEILIDYIYVPEPKEKQAPILCENVSVYNRNKQTALRALAYANYECEVDQDHPTFLRKNVNKKYTEPHHLIPLKFSDQFLFSLDVEANIVSLCSNCHNEIHYGRDFRIILQKLYQRRKEALQKAGILISYEELEKMYI</sequence>
<evidence type="ECO:0000313" key="2">
    <source>
        <dbReference type="EMBL" id="SUQ13698.1"/>
    </source>
</evidence>